<feature type="chain" id="PRO_5016319824" evidence="1">
    <location>
        <begin position="23"/>
        <end position="325"/>
    </location>
</feature>
<dbReference type="Pfam" id="PF14321">
    <property type="entry name" value="DUF4382"/>
    <property type="match status" value="1"/>
</dbReference>
<dbReference type="InterPro" id="IPR025491">
    <property type="entry name" value="DUF4382"/>
</dbReference>
<dbReference type="AlphaFoldDB" id="A0A316DXE4"/>
<gene>
    <name evidence="3" type="ORF">LV89_03582</name>
</gene>
<dbReference type="Proteomes" id="UP000245489">
    <property type="component" value="Unassembled WGS sequence"/>
</dbReference>
<keyword evidence="4" id="KW-1185">Reference proteome</keyword>
<dbReference type="EMBL" id="QGGO01000022">
    <property type="protein sequence ID" value="PWK21869.1"/>
    <property type="molecule type" value="Genomic_DNA"/>
</dbReference>
<feature type="domain" description="DUF4382" evidence="2">
    <location>
        <begin position="41"/>
        <end position="186"/>
    </location>
</feature>
<evidence type="ECO:0000256" key="1">
    <source>
        <dbReference type="SAM" id="SignalP"/>
    </source>
</evidence>
<feature type="signal peptide" evidence="1">
    <location>
        <begin position="1"/>
        <end position="22"/>
    </location>
</feature>
<sequence>MIKLKKSFLAVMTILMATFVTQSCKKTEDSVSPDDTTTGVQGSVNVEITDAPSDDANLKGTFVTVTEVRIDGKKFSGFSGKKTIELSAYQNGNVAALGLGNIKTGSYNNISLILDNATDQNGNAPGCYALATDNTKYNLTGSVTGQTEVVSSKAFEVKENQQTNLVLDFDIRKAVMDENGSASGGYRFVSSGDLNASTRVLVKAQAGAIKGTCANYKETNSKLIVYAYKKGTYSSSETKGQGSGNVQFKNAVTSCVADGNGNYNLAFLEEGDYELQFANYKNSGSGQFSLQSMANINSLISLNSVSVKANASVTLNVTILGFLSL</sequence>
<accession>A0A316DXE4</accession>
<evidence type="ECO:0000313" key="3">
    <source>
        <dbReference type="EMBL" id="PWK21869.1"/>
    </source>
</evidence>
<keyword evidence="1" id="KW-0732">Signal</keyword>
<organism evidence="3 4">
    <name type="scientific">Arcicella aurantiaca</name>
    <dbReference type="NCBI Taxonomy" id="591202"/>
    <lineage>
        <taxon>Bacteria</taxon>
        <taxon>Pseudomonadati</taxon>
        <taxon>Bacteroidota</taxon>
        <taxon>Cytophagia</taxon>
        <taxon>Cytophagales</taxon>
        <taxon>Flectobacillaceae</taxon>
        <taxon>Arcicella</taxon>
    </lineage>
</organism>
<dbReference type="PROSITE" id="PS51257">
    <property type="entry name" value="PROKAR_LIPOPROTEIN"/>
    <property type="match status" value="1"/>
</dbReference>
<proteinExistence type="predicted"/>
<protein>
    <submittedName>
        <fullName evidence="3">Uncharacterized protein DUF4382</fullName>
    </submittedName>
</protein>
<evidence type="ECO:0000259" key="2">
    <source>
        <dbReference type="Pfam" id="PF14321"/>
    </source>
</evidence>
<reference evidence="3 4" key="1">
    <citation type="submission" date="2018-05" db="EMBL/GenBank/DDBJ databases">
        <title>Genomic Encyclopedia of Archaeal and Bacterial Type Strains, Phase II (KMG-II): from individual species to whole genera.</title>
        <authorList>
            <person name="Goeker M."/>
        </authorList>
    </citation>
    <scope>NUCLEOTIDE SEQUENCE [LARGE SCALE GENOMIC DNA]</scope>
    <source>
        <strain evidence="3 4">DSM 22214</strain>
    </source>
</reference>
<dbReference type="OrthoDB" id="2111471at2"/>
<evidence type="ECO:0000313" key="4">
    <source>
        <dbReference type="Proteomes" id="UP000245489"/>
    </source>
</evidence>
<comment type="caution">
    <text evidence="3">The sequence shown here is derived from an EMBL/GenBank/DDBJ whole genome shotgun (WGS) entry which is preliminary data.</text>
</comment>
<dbReference type="RefSeq" id="WP_109744269.1">
    <property type="nucleotide sequence ID" value="NZ_QGGO01000022.1"/>
</dbReference>
<name>A0A316DXE4_9BACT</name>